<comment type="caution">
    <text evidence="2">The sequence shown here is derived from an EMBL/GenBank/DDBJ whole genome shotgun (WGS) entry which is preliminary data.</text>
</comment>
<dbReference type="EMBL" id="CM026428">
    <property type="protein sequence ID" value="KAG0566316.1"/>
    <property type="molecule type" value="Genomic_DNA"/>
</dbReference>
<gene>
    <name evidence="2" type="ORF">KC19_7G054800</name>
</gene>
<dbReference type="Proteomes" id="UP000822688">
    <property type="component" value="Chromosome 7"/>
</dbReference>
<reference evidence="2" key="1">
    <citation type="submission" date="2020-06" db="EMBL/GenBank/DDBJ databases">
        <title>WGS assembly of Ceratodon purpureus strain R40.</title>
        <authorList>
            <person name="Carey S.B."/>
            <person name="Jenkins J."/>
            <person name="Shu S."/>
            <person name="Lovell J.T."/>
            <person name="Sreedasyam A."/>
            <person name="Maumus F."/>
            <person name="Tiley G.P."/>
            <person name="Fernandez-Pozo N."/>
            <person name="Barry K."/>
            <person name="Chen C."/>
            <person name="Wang M."/>
            <person name="Lipzen A."/>
            <person name="Daum C."/>
            <person name="Saski C.A."/>
            <person name="Payton A.C."/>
            <person name="Mcbreen J.C."/>
            <person name="Conrad R.E."/>
            <person name="Kollar L.M."/>
            <person name="Olsson S."/>
            <person name="Huttunen S."/>
            <person name="Landis J.B."/>
            <person name="Wickett N.J."/>
            <person name="Johnson M.G."/>
            <person name="Rensing S.A."/>
            <person name="Grimwood J."/>
            <person name="Schmutz J."/>
            <person name="Mcdaniel S.F."/>
        </authorList>
    </citation>
    <scope>NUCLEOTIDE SEQUENCE</scope>
    <source>
        <strain evidence="2">R40</strain>
    </source>
</reference>
<evidence type="ECO:0000256" key="1">
    <source>
        <dbReference type="SAM" id="MobiDB-lite"/>
    </source>
</evidence>
<keyword evidence="3" id="KW-1185">Reference proteome</keyword>
<organism evidence="2 3">
    <name type="scientific">Ceratodon purpureus</name>
    <name type="common">Fire moss</name>
    <name type="synonym">Dicranum purpureum</name>
    <dbReference type="NCBI Taxonomy" id="3225"/>
    <lineage>
        <taxon>Eukaryota</taxon>
        <taxon>Viridiplantae</taxon>
        <taxon>Streptophyta</taxon>
        <taxon>Embryophyta</taxon>
        <taxon>Bryophyta</taxon>
        <taxon>Bryophytina</taxon>
        <taxon>Bryopsida</taxon>
        <taxon>Dicranidae</taxon>
        <taxon>Pseudoditrichales</taxon>
        <taxon>Ditrichaceae</taxon>
        <taxon>Ceratodon</taxon>
    </lineage>
</organism>
<sequence>MAATAMTLSGSAVATPANRLSSSAAIRSSELQQQQLGIVRTSAKISKIVATRSSSNDEVHSSKKPQILVALVAAGAALALNATPVSPANAGLFGGDTKVERGATAPNFPGNEGTGTKVGDNASVRGAASSGTPLGEAAGGSKIGDNNATRGSASTGTPLGEASKNGSGVDIGASVAEKAKDAVETGIDINIDPLKTKISDINPLKGTLNPATSDAN</sequence>
<evidence type="ECO:0000313" key="2">
    <source>
        <dbReference type="EMBL" id="KAG0566316.1"/>
    </source>
</evidence>
<feature type="region of interest" description="Disordered" evidence="1">
    <location>
        <begin position="101"/>
        <end position="169"/>
    </location>
</feature>
<feature type="compositionally biased region" description="Polar residues" evidence="1">
    <location>
        <begin position="144"/>
        <end position="157"/>
    </location>
</feature>
<dbReference type="AlphaFoldDB" id="A0A8T0H338"/>
<evidence type="ECO:0000313" key="3">
    <source>
        <dbReference type="Proteomes" id="UP000822688"/>
    </source>
</evidence>
<name>A0A8T0H338_CERPU</name>
<feature type="region of interest" description="Disordered" evidence="1">
    <location>
        <begin position="196"/>
        <end position="216"/>
    </location>
</feature>
<accession>A0A8T0H338</accession>
<proteinExistence type="predicted"/>
<protein>
    <submittedName>
        <fullName evidence="2">Uncharacterized protein</fullName>
    </submittedName>
</protein>